<dbReference type="RefSeq" id="WP_087017866.1">
    <property type="nucleotide sequence ID" value="NZ_NHOC01000003.1"/>
</dbReference>
<evidence type="ECO:0000256" key="1">
    <source>
        <dbReference type="ARBA" id="ARBA00022676"/>
    </source>
</evidence>
<evidence type="ECO:0000259" key="4">
    <source>
        <dbReference type="Pfam" id="PF00535"/>
    </source>
</evidence>
<keyword evidence="3" id="KW-0812">Transmembrane</keyword>
<comment type="caution">
    <text evidence="5">The sequence shown here is derived from an EMBL/GenBank/DDBJ whole genome shotgun (WGS) entry which is preliminary data.</text>
</comment>
<dbReference type="PANTHER" id="PTHR22916">
    <property type="entry name" value="GLYCOSYLTRANSFERASE"/>
    <property type="match status" value="1"/>
</dbReference>
<dbReference type="Gene3D" id="3.90.550.10">
    <property type="entry name" value="Spore Coat Polysaccharide Biosynthesis Protein SpsA, Chain A"/>
    <property type="match status" value="1"/>
</dbReference>
<evidence type="ECO:0000313" key="6">
    <source>
        <dbReference type="Proteomes" id="UP000194903"/>
    </source>
</evidence>
<dbReference type="PANTHER" id="PTHR22916:SF51">
    <property type="entry name" value="GLYCOSYLTRANSFERASE EPSH-RELATED"/>
    <property type="match status" value="1"/>
</dbReference>
<sequence>MAVTLSIIIPAYNVVSYLEDCIESVMSGTFQDFEILLIDDGSVDGTGSLSDGLAEKYPAIKVFHTENSGLSNARNLGLDHASGRYIGFVDADDIVAPNMFEALVNCMGPDIDMAACRYQRCKREELNVAEVSVTLQTAANQTETAQKILTGGYGPNVWNKLYRADILNQNSIRFRKDCCAMEDMYFSMDYLLHCTKAVFLDEQLYYYIMTDGSITSTFRDNRMIGDAYMNLPRSWRFCTEVMQSLSDELETQARSRTVMFYQTVLRKLEKPDSDYIEEAVTYVKRNKSVLLRYRWGFKYYISGLVLSISYPLWAKIFRRGIKV</sequence>
<evidence type="ECO:0000256" key="3">
    <source>
        <dbReference type="SAM" id="Phobius"/>
    </source>
</evidence>
<dbReference type="CDD" id="cd00761">
    <property type="entry name" value="Glyco_tranf_GTA_type"/>
    <property type="match status" value="1"/>
</dbReference>
<keyword evidence="1" id="KW-0328">Glycosyltransferase</keyword>
<feature type="transmembrane region" description="Helical" evidence="3">
    <location>
        <begin position="295"/>
        <end position="313"/>
    </location>
</feature>
<dbReference type="Proteomes" id="UP000194903">
    <property type="component" value="Unassembled WGS sequence"/>
</dbReference>
<evidence type="ECO:0000313" key="5">
    <source>
        <dbReference type="EMBL" id="OUM21131.1"/>
    </source>
</evidence>
<dbReference type="AlphaFoldDB" id="A0A252F5U6"/>
<keyword evidence="3" id="KW-1133">Transmembrane helix</keyword>
<dbReference type="Pfam" id="PF00535">
    <property type="entry name" value="Glycos_transf_2"/>
    <property type="match status" value="1"/>
</dbReference>
<keyword evidence="3" id="KW-0472">Membrane</keyword>
<keyword evidence="2" id="KW-0808">Transferase</keyword>
<accession>A0A252F5U6</accession>
<organism evidence="5 6">
    <name type="scientific">Butyricicoccus porcorum</name>
    <dbReference type="NCBI Taxonomy" id="1945634"/>
    <lineage>
        <taxon>Bacteria</taxon>
        <taxon>Bacillati</taxon>
        <taxon>Bacillota</taxon>
        <taxon>Clostridia</taxon>
        <taxon>Eubacteriales</taxon>
        <taxon>Butyricicoccaceae</taxon>
        <taxon>Butyricicoccus</taxon>
    </lineage>
</organism>
<gene>
    <name evidence="5" type="ORF">CBW42_03600</name>
</gene>
<dbReference type="InterPro" id="IPR029044">
    <property type="entry name" value="Nucleotide-diphossugar_trans"/>
</dbReference>
<dbReference type="OrthoDB" id="9807674at2"/>
<reference evidence="5 6" key="1">
    <citation type="submission" date="2017-05" db="EMBL/GenBank/DDBJ databases">
        <title>Butyricicoccus porcorum sp. nov. a butyrate-producing bacterium from the swine intestinal tract.</title>
        <authorList>
            <person name="Trachsel J."/>
            <person name="Humphrey S."/>
            <person name="Allen H.K."/>
        </authorList>
    </citation>
    <scope>NUCLEOTIDE SEQUENCE [LARGE SCALE GENOMIC DNA]</scope>
    <source>
        <strain evidence="5">BB10</strain>
    </source>
</reference>
<proteinExistence type="predicted"/>
<name>A0A252F5U6_9FIRM</name>
<protein>
    <recommendedName>
        <fullName evidence="4">Glycosyltransferase 2-like domain-containing protein</fullName>
    </recommendedName>
</protein>
<dbReference type="SUPFAM" id="SSF53448">
    <property type="entry name" value="Nucleotide-diphospho-sugar transferases"/>
    <property type="match status" value="1"/>
</dbReference>
<dbReference type="InterPro" id="IPR001173">
    <property type="entry name" value="Glyco_trans_2-like"/>
</dbReference>
<dbReference type="EMBL" id="NHOC01000003">
    <property type="protein sequence ID" value="OUM21131.1"/>
    <property type="molecule type" value="Genomic_DNA"/>
</dbReference>
<dbReference type="GO" id="GO:0016757">
    <property type="term" value="F:glycosyltransferase activity"/>
    <property type="evidence" value="ECO:0007669"/>
    <property type="project" value="UniProtKB-KW"/>
</dbReference>
<keyword evidence="6" id="KW-1185">Reference proteome</keyword>
<evidence type="ECO:0000256" key="2">
    <source>
        <dbReference type="ARBA" id="ARBA00022679"/>
    </source>
</evidence>
<feature type="domain" description="Glycosyltransferase 2-like" evidence="4">
    <location>
        <begin position="6"/>
        <end position="167"/>
    </location>
</feature>